<accession>A0A0F4YMU0</accession>
<feature type="transmembrane region" description="Helical" evidence="5">
    <location>
        <begin position="43"/>
        <end position="63"/>
    </location>
</feature>
<feature type="transmembrane region" description="Helical" evidence="5">
    <location>
        <begin position="121"/>
        <end position="142"/>
    </location>
</feature>
<feature type="domain" description="MARVEL" evidence="6">
    <location>
        <begin position="8"/>
        <end position="133"/>
    </location>
</feature>
<protein>
    <submittedName>
        <fullName evidence="7">Integral membrane protein</fullName>
    </submittedName>
</protein>
<keyword evidence="4 5" id="KW-0472">Membrane</keyword>
<evidence type="ECO:0000313" key="7">
    <source>
        <dbReference type="EMBL" id="KKA19141.1"/>
    </source>
</evidence>
<comment type="subcellular location">
    <subcellularLocation>
        <location evidence="1">Membrane</location>
        <topology evidence="1">Multi-pass membrane protein</topology>
    </subcellularLocation>
</comment>
<dbReference type="PANTHER" id="PTHR39608:SF1">
    <property type="entry name" value="INTEGRAL MEMBRANE PROTEIN (AFU_ORTHOLOGUE AFUA_5G08640)"/>
    <property type="match status" value="1"/>
</dbReference>
<dbReference type="Proteomes" id="UP000053958">
    <property type="component" value="Unassembled WGS sequence"/>
</dbReference>
<dbReference type="OrthoDB" id="4074965at2759"/>
<evidence type="ECO:0000256" key="1">
    <source>
        <dbReference type="ARBA" id="ARBA00004141"/>
    </source>
</evidence>
<name>A0A0F4YMU0_RASE3</name>
<evidence type="ECO:0000256" key="2">
    <source>
        <dbReference type="ARBA" id="ARBA00022692"/>
    </source>
</evidence>
<evidence type="ECO:0000256" key="3">
    <source>
        <dbReference type="ARBA" id="ARBA00022989"/>
    </source>
</evidence>
<dbReference type="RefSeq" id="XP_013325753.1">
    <property type="nucleotide sequence ID" value="XM_013470299.1"/>
</dbReference>
<dbReference type="PANTHER" id="PTHR39608">
    <property type="entry name" value="INTEGRAL MEMBRANE PROTEIN (AFU_ORTHOLOGUE AFUA_5G08640)"/>
    <property type="match status" value="1"/>
</dbReference>
<dbReference type="GeneID" id="25319182"/>
<keyword evidence="3 5" id="KW-1133">Transmembrane helix</keyword>
<evidence type="ECO:0000256" key="5">
    <source>
        <dbReference type="SAM" id="Phobius"/>
    </source>
</evidence>
<gene>
    <name evidence="7" type="ORF">T310_6905</name>
</gene>
<dbReference type="AlphaFoldDB" id="A0A0F4YMU0"/>
<feature type="transmembrane region" description="Helical" evidence="5">
    <location>
        <begin position="70"/>
        <end position="90"/>
    </location>
</feature>
<proteinExistence type="predicted"/>
<reference evidence="7 8" key="1">
    <citation type="submission" date="2015-04" db="EMBL/GenBank/DDBJ databases">
        <authorList>
            <person name="Heijne W.H."/>
            <person name="Fedorova N.D."/>
            <person name="Nierman W.C."/>
            <person name="Vollebregt A.W."/>
            <person name="Zhao Z."/>
            <person name="Wu L."/>
            <person name="Kumar M."/>
            <person name="Stam H."/>
            <person name="van den Berg M.A."/>
            <person name="Pel H.J."/>
        </authorList>
    </citation>
    <scope>NUCLEOTIDE SEQUENCE [LARGE SCALE GENOMIC DNA]</scope>
    <source>
        <strain evidence="7 8">CBS 393.64</strain>
    </source>
</reference>
<evidence type="ECO:0000256" key="4">
    <source>
        <dbReference type="ARBA" id="ARBA00023136"/>
    </source>
</evidence>
<keyword evidence="8" id="KW-1185">Reference proteome</keyword>
<dbReference type="InterPro" id="IPR008253">
    <property type="entry name" value="Marvel"/>
</dbReference>
<dbReference type="GO" id="GO:0016020">
    <property type="term" value="C:membrane"/>
    <property type="evidence" value="ECO:0007669"/>
    <property type="project" value="UniProtKB-SubCell"/>
</dbReference>
<sequence>MPIVSRLLSVVLRIGEIGFGAIVAGIVGYYLNQLDGSGWPEGRWIYTEVIAALSILLGLFWLIPFASTFFVWPVDVVLALAWFAAFGILVDELNGLPCGTIWDWGYINDYNDCSRWRAAEAFSFLSAITWLISGLLGLYFVWRVDVAARRRGYWYGRYDV</sequence>
<organism evidence="7 8">
    <name type="scientific">Rasamsonia emersonii (strain ATCC 16479 / CBS 393.64 / IMI 116815)</name>
    <dbReference type="NCBI Taxonomy" id="1408163"/>
    <lineage>
        <taxon>Eukaryota</taxon>
        <taxon>Fungi</taxon>
        <taxon>Dikarya</taxon>
        <taxon>Ascomycota</taxon>
        <taxon>Pezizomycotina</taxon>
        <taxon>Eurotiomycetes</taxon>
        <taxon>Eurotiomycetidae</taxon>
        <taxon>Eurotiales</taxon>
        <taxon>Trichocomaceae</taxon>
        <taxon>Rasamsonia</taxon>
    </lineage>
</organism>
<dbReference type="EMBL" id="LASV01000380">
    <property type="protein sequence ID" value="KKA19141.1"/>
    <property type="molecule type" value="Genomic_DNA"/>
</dbReference>
<dbReference type="Pfam" id="PF01284">
    <property type="entry name" value="MARVEL"/>
    <property type="match status" value="1"/>
</dbReference>
<keyword evidence="2 5" id="KW-0812">Transmembrane</keyword>
<evidence type="ECO:0000313" key="8">
    <source>
        <dbReference type="Proteomes" id="UP000053958"/>
    </source>
</evidence>
<dbReference type="STRING" id="1408163.A0A0F4YMU0"/>
<comment type="caution">
    <text evidence="7">The sequence shown here is derived from an EMBL/GenBank/DDBJ whole genome shotgun (WGS) entry which is preliminary data.</text>
</comment>
<evidence type="ECO:0000259" key="6">
    <source>
        <dbReference type="Pfam" id="PF01284"/>
    </source>
</evidence>
<feature type="transmembrane region" description="Helical" evidence="5">
    <location>
        <begin position="7"/>
        <end position="31"/>
    </location>
</feature>